<protein>
    <submittedName>
        <fullName evidence="2">Uncharacterized protein</fullName>
    </submittedName>
</protein>
<gene>
    <name evidence="2" type="ORF">HaLaN_20238</name>
</gene>
<dbReference type="AlphaFoldDB" id="A0A699ZJ01"/>
<evidence type="ECO:0000313" key="3">
    <source>
        <dbReference type="Proteomes" id="UP000485058"/>
    </source>
</evidence>
<sequence length="125" mass="12974">MLELLLTSEHVFHANIDFPAFACGSGRESHNTAPAHNSRGIVCCSPHHVRSRHAAGSDAPRVPSGWVPAGRVKLGGSWKVRGSWGGRLFWGGGGPRSRAIKPGQHEGRPAASHVTSAAGEGSGPG</sequence>
<comment type="caution">
    <text evidence="2">The sequence shown here is derived from an EMBL/GenBank/DDBJ whole genome shotgun (WGS) entry which is preliminary data.</text>
</comment>
<proteinExistence type="predicted"/>
<evidence type="ECO:0000313" key="2">
    <source>
        <dbReference type="EMBL" id="GFH22727.1"/>
    </source>
</evidence>
<dbReference type="EMBL" id="BLLF01002111">
    <property type="protein sequence ID" value="GFH22727.1"/>
    <property type="molecule type" value="Genomic_DNA"/>
</dbReference>
<keyword evidence="3" id="KW-1185">Reference proteome</keyword>
<feature type="region of interest" description="Disordered" evidence="1">
    <location>
        <begin position="92"/>
        <end position="125"/>
    </location>
</feature>
<dbReference type="Proteomes" id="UP000485058">
    <property type="component" value="Unassembled WGS sequence"/>
</dbReference>
<evidence type="ECO:0000256" key="1">
    <source>
        <dbReference type="SAM" id="MobiDB-lite"/>
    </source>
</evidence>
<name>A0A699ZJ01_HAELA</name>
<accession>A0A699ZJ01</accession>
<reference evidence="2 3" key="1">
    <citation type="submission" date="2020-02" db="EMBL/GenBank/DDBJ databases">
        <title>Draft genome sequence of Haematococcus lacustris strain NIES-144.</title>
        <authorList>
            <person name="Morimoto D."/>
            <person name="Nakagawa S."/>
            <person name="Yoshida T."/>
            <person name="Sawayama S."/>
        </authorList>
    </citation>
    <scope>NUCLEOTIDE SEQUENCE [LARGE SCALE GENOMIC DNA]</scope>
    <source>
        <strain evidence="2 3">NIES-144</strain>
    </source>
</reference>
<organism evidence="2 3">
    <name type="scientific">Haematococcus lacustris</name>
    <name type="common">Green alga</name>
    <name type="synonym">Haematococcus pluvialis</name>
    <dbReference type="NCBI Taxonomy" id="44745"/>
    <lineage>
        <taxon>Eukaryota</taxon>
        <taxon>Viridiplantae</taxon>
        <taxon>Chlorophyta</taxon>
        <taxon>core chlorophytes</taxon>
        <taxon>Chlorophyceae</taxon>
        <taxon>CS clade</taxon>
        <taxon>Chlamydomonadales</taxon>
        <taxon>Haematococcaceae</taxon>
        <taxon>Haematococcus</taxon>
    </lineage>
</organism>